<evidence type="ECO:0000313" key="1">
    <source>
        <dbReference type="EMBL" id="KAJ0080922.1"/>
    </source>
</evidence>
<dbReference type="Proteomes" id="UP001164250">
    <property type="component" value="Chromosome 12"/>
</dbReference>
<protein>
    <submittedName>
        <fullName evidence="1">Uncharacterized protein</fullName>
    </submittedName>
</protein>
<evidence type="ECO:0000313" key="2">
    <source>
        <dbReference type="Proteomes" id="UP001164250"/>
    </source>
</evidence>
<sequence length="56" mass="5756">MSLTSSSLMKNNSEVSGSGSSSTISIGTSRSESESSTSGESQYTGKDGLGKLLKEY</sequence>
<dbReference type="EMBL" id="CM047908">
    <property type="protein sequence ID" value="KAJ0080922.1"/>
    <property type="molecule type" value="Genomic_DNA"/>
</dbReference>
<gene>
    <name evidence="1" type="ORF">Patl1_10615</name>
</gene>
<comment type="caution">
    <text evidence="1">The sequence shown here is derived from an EMBL/GenBank/DDBJ whole genome shotgun (WGS) entry which is preliminary data.</text>
</comment>
<organism evidence="1 2">
    <name type="scientific">Pistacia atlantica</name>
    <dbReference type="NCBI Taxonomy" id="434234"/>
    <lineage>
        <taxon>Eukaryota</taxon>
        <taxon>Viridiplantae</taxon>
        <taxon>Streptophyta</taxon>
        <taxon>Embryophyta</taxon>
        <taxon>Tracheophyta</taxon>
        <taxon>Spermatophyta</taxon>
        <taxon>Magnoliopsida</taxon>
        <taxon>eudicotyledons</taxon>
        <taxon>Gunneridae</taxon>
        <taxon>Pentapetalae</taxon>
        <taxon>rosids</taxon>
        <taxon>malvids</taxon>
        <taxon>Sapindales</taxon>
        <taxon>Anacardiaceae</taxon>
        <taxon>Pistacia</taxon>
    </lineage>
</organism>
<keyword evidence="2" id="KW-1185">Reference proteome</keyword>
<reference evidence="2" key="1">
    <citation type="journal article" date="2023" name="G3 (Bethesda)">
        <title>Genome assembly and association tests identify interacting loci associated with vigor, precocity, and sex in interspecific pistachio rootstocks.</title>
        <authorList>
            <person name="Palmer W."/>
            <person name="Jacygrad E."/>
            <person name="Sagayaradj S."/>
            <person name="Cavanaugh K."/>
            <person name="Han R."/>
            <person name="Bertier L."/>
            <person name="Beede B."/>
            <person name="Kafkas S."/>
            <person name="Golino D."/>
            <person name="Preece J."/>
            <person name="Michelmore R."/>
        </authorList>
    </citation>
    <scope>NUCLEOTIDE SEQUENCE [LARGE SCALE GENOMIC DNA]</scope>
</reference>
<accession>A0ACC1A271</accession>
<name>A0ACC1A271_9ROSI</name>
<proteinExistence type="predicted"/>